<feature type="signal peptide" evidence="1">
    <location>
        <begin position="1"/>
        <end position="19"/>
    </location>
</feature>
<dbReference type="EMBL" id="CM035425">
    <property type="protein sequence ID" value="KAH7332446.1"/>
    <property type="molecule type" value="Genomic_DNA"/>
</dbReference>
<comment type="caution">
    <text evidence="2">The sequence shown here is derived from an EMBL/GenBank/DDBJ whole genome shotgun (WGS) entry which is preliminary data.</text>
</comment>
<proteinExistence type="predicted"/>
<sequence length="56" mass="6169">MFLRLIFIISGTHCAPLRAFVTLPIGCKDGGSSLIWQPLQFGCELFRTGVGRLLFA</sequence>
<protein>
    <submittedName>
        <fullName evidence="2">Uncharacterized protein</fullName>
    </submittedName>
</protein>
<keyword evidence="3" id="KW-1185">Reference proteome</keyword>
<organism evidence="2 3">
    <name type="scientific">Ceratopteris richardii</name>
    <name type="common">Triangle waterfern</name>
    <dbReference type="NCBI Taxonomy" id="49495"/>
    <lineage>
        <taxon>Eukaryota</taxon>
        <taxon>Viridiplantae</taxon>
        <taxon>Streptophyta</taxon>
        <taxon>Embryophyta</taxon>
        <taxon>Tracheophyta</taxon>
        <taxon>Polypodiopsida</taxon>
        <taxon>Polypodiidae</taxon>
        <taxon>Polypodiales</taxon>
        <taxon>Pteridineae</taxon>
        <taxon>Pteridaceae</taxon>
        <taxon>Parkerioideae</taxon>
        <taxon>Ceratopteris</taxon>
    </lineage>
</organism>
<evidence type="ECO:0000313" key="3">
    <source>
        <dbReference type="Proteomes" id="UP000825935"/>
    </source>
</evidence>
<evidence type="ECO:0000313" key="2">
    <source>
        <dbReference type="EMBL" id="KAH7332446.1"/>
    </source>
</evidence>
<name>A0A8T2SH26_CERRI</name>
<reference evidence="2" key="1">
    <citation type="submission" date="2021-08" db="EMBL/GenBank/DDBJ databases">
        <title>WGS assembly of Ceratopteris richardii.</title>
        <authorList>
            <person name="Marchant D.B."/>
            <person name="Chen G."/>
            <person name="Jenkins J."/>
            <person name="Shu S."/>
            <person name="Leebens-Mack J."/>
            <person name="Grimwood J."/>
            <person name="Schmutz J."/>
            <person name="Soltis P."/>
            <person name="Soltis D."/>
            <person name="Chen Z.-H."/>
        </authorList>
    </citation>
    <scope>NUCLEOTIDE SEQUENCE</scope>
    <source>
        <strain evidence="2">Whitten #5841</strain>
        <tissue evidence="2">Leaf</tissue>
    </source>
</reference>
<keyword evidence="1" id="KW-0732">Signal</keyword>
<dbReference type="Proteomes" id="UP000825935">
    <property type="component" value="Chromosome 20"/>
</dbReference>
<accession>A0A8T2SH26</accession>
<dbReference type="AlphaFoldDB" id="A0A8T2SH26"/>
<evidence type="ECO:0000256" key="1">
    <source>
        <dbReference type="SAM" id="SignalP"/>
    </source>
</evidence>
<gene>
    <name evidence="2" type="ORF">KP509_20G087700</name>
</gene>
<feature type="chain" id="PRO_5035752802" evidence="1">
    <location>
        <begin position="20"/>
        <end position="56"/>
    </location>
</feature>